<keyword evidence="2" id="KW-0812">Transmembrane</keyword>
<sequence>MRQAGNVTTYNERLTAPISWWLSALAFGLVWGWILLVATTWTIAIVTALIVSSLCLYGVWRFGSLRLSVDGSGLRAGSALLDDKSLGDVEILHRAEYRARLGVGADARAYLVTRPYLDRGVLVHVNDSGDPTPYWLLSSRRPEALAAALGHTGPTAASDIGEEATHVEEVQEG</sequence>
<organism evidence="3 4">
    <name type="scientific">Aeromicrobium panaciterrae</name>
    <dbReference type="NCBI Taxonomy" id="363861"/>
    <lineage>
        <taxon>Bacteria</taxon>
        <taxon>Bacillati</taxon>
        <taxon>Actinomycetota</taxon>
        <taxon>Actinomycetes</taxon>
        <taxon>Propionibacteriales</taxon>
        <taxon>Nocardioidaceae</taxon>
        <taxon>Aeromicrobium</taxon>
    </lineage>
</organism>
<gene>
    <name evidence="3" type="ORF">J2X11_001891</name>
</gene>
<feature type="transmembrane region" description="Helical" evidence="2">
    <location>
        <begin position="41"/>
        <end position="60"/>
    </location>
</feature>
<evidence type="ECO:0000313" key="4">
    <source>
        <dbReference type="Proteomes" id="UP001257739"/>
    </source>
</evidence>
<evidence type="ECO:0008006" key="5">
    <source>
        <dbReference type="Google" id="ProtNLM"/>
    </source>
</evidence>
<reference evidence="3 4" key="1">
    <citation type="submission" date="2023-07" db="EMBL/GenBank/DDBJ databases">
        <title>Sorghum-associated microbial communities from plants grown in Nebraska, USA.</title>
        <authorList>
            <person name="Schachtman D."/>
        </authorList>
    </citation>
    <scope>NUCLEOTIDE SEQUENCE [LARGE SCALE GENOMIC DNA]</scope>
    <source>
        <strain evidence="3 4">BE248</strain>
    </source>
</reference>
<evidence type="ECO:0000256" key="2">
    <source>
        <dbReference type="SAM" id="Phobius"/>
    </source>
</evidence>
<dbReference type="Pfam" id="PF11292">
    <property type="entry name" value="DUF3093"/>
    <property type="match status" value="1"/>
</dbReference>
<feature type="transmembrane region" description="Helical" evidence="2">
    <location>
        <begin position="18"/>
        <end position="35"/>
    </location>
</feature>
<keyword evidence="2" id="KW-0472">Membrane</keyword>
<dbReference type="InterPro" id="IPR021443">
    <property type="entry name" value="DUF3093"/>
</dbReference>
<accession>A0ABU1UPF2</accession>
<proteinExistence type="predicted"/>
<feature type="compositionally biased region" description="Basic and acidic residues" evidence="1">
    <location>
        <begin position="163"/>
        <end position="173"/>
    </location>
</feature>
<comment type="caution">
    <text evidence="3">The sequence shown here is derived from an EMBL/GenBank/DDBJ whole genome shotgun (WGS) entry which is preliminary data.</text>
</comment>
<keyword evidence="4" id="KW-1185">Reference proteome</keyword>
<feature type="region of interest" description="Disordered" evidence="1">
    <location>
        <begin position="154"/>
        <end position="173"/>
    </location>
</feature>
<protein>
    <recommendedName>
        <fullName evidence="5">DUF3093 domain-containing protein</fullName>
    </recommendedName>
</protein>
<keyword evidence="2" id="KW-1133">Transmembrane helix</keyword>
<name>A0ABU1UPF2_9ACTN</name>
<dbReference type="EMBL" id="JAVDWH010000001">
    <property type="protein sequence ID" value="MDR7087052.1"/>
    <property type="molecule type" value="Genomic_DNA"/>
</dbReference>
<dbReference type="Proteomes" id="UP001257739">
    <property type="component" value="Unassembled WGS sequence"/>
</dbReference>
<evidence type="ECO:0000313" key="3">
    <source>
        <dbReference type="EMBL" id="MDR7087052.1"/>
    </source>
</evidence>
<evidence type="ECO:0000256" key="1">
    <source>
        <dbReference type="SAM" id="MobiDB-lite"/>
    </source>
</evidence>